<organism evidence="2 3">
    <name type="scientific">Monoraphidium neglectum</name>
    <dbReference type="NCBI Taxonomy" id="145388"/>
    <lineage>
        <taxon>Eukaryota</taxon>
        <taxon>Viridiplantae</taxon>
        <taxon>Chlorophyta</taxon>
        <taxon>core chlorophytes</taxon>
        <taxon>Chlorophyceae</taxon>
        <taxon>CS clade</taxon>
        <taxon>Sphaeropleales</taxon>
        <taxon>Selenastraceae</taxon>
        <taxon>Monoraphidium</taxon>
    </lineage>
</organism>
<feature type="compositionally biased region" description="Gly residues" evidence="1">
    <location>
        <begin position="66"/>
        <end position="84"/>
    </location>
</feature>
<feature type="compositionally biased region" description="Basic residues" evidence="1">
    <location>
        <begin position="85"/>
        <end position="96"/>
    </location>
</feature>
<evidence type="ECO:0000313" key="2">
    <source>
        <dbReference type="EMBL" id="KIZ07595.1"/>
    </source>
</evidence>
<accession>A0A0D2MYS3</accession>
<dbReference type="GeneID" id="25726482"/>
<dbReference type="Proteomes" id="UP000054498">
    <property type="component" value="Unassembled WGS sequence"/>
</dbReference>
<dbReference type="AlphaFoldDB" id="A0A0D2MYS3"/>
<gene>
    <name evidence="2" type="ORF">MNEG_0364</name>
</gene>
<dbReference type="RefSeq" id="XP_013906614.1">
    <property type="nucleotide sequence ID" value="XM_014051160.1"/>
</dbReference>
<reference evidence="2 3" key="1">
    <citation type="journal article" date="2013" name="BMC Genomics">
        <title>Reconstruction of the lipid metabolism for the microalga Monoraphidium neglectum from its genome sequence reveals characteristics suitable for biofuel production.</title>
        <authorList>
            <person name="Bogen C."/>
            <person name="Al-Dilaimi A."/>
            <person name="Albersmeier A."/>
            <person name="Wichmann J."/>
            <person name="Grundmann M."/>
            <person name="Rupp O."/>
            <person name="Lauersen K.J."/>
            <person name="Blifernez-Klassen O."/>
            <person name="Kalinowski J."/>
            <person name="Goesmann A."/>
            <person name="Mussgnug J.H."/>
            <person name="Kruse O."/>
        </authorList>
    </citation>
    <scope>NUCLEOTIDE SEQUENCE [LARGE SCALE GENOMIC DNA]</scope>
    <source>
        <strain evidence="2 3">SAG 48.87</strain>
    </source>
</reference>
<feature type="region of interest" description="Disordered" evidence="1">
    <location>
        <begin position="59"/>
        <end position="128"/>
    </location>
</feature>
<proteinExistence type="predicted"/>
<sequence>MAKGSRSNRKKALRTVRREKVKATWQEEADKKRFEVVQQCAEAPPVQLSAGELERIAEAKAAPPRGRGGGPEAMDADGGGGKGPRGAKGKGKKGSKKGVVVGGKKGRAKKVGVLAKVSGNQFHKKKRK</sequence>
<dbReference type="KEGG" id="mng:MNEG_0364"/>
<name>A0A0D2MYS3_9CHLO</name>
<evidence type="ECO:0000256" key="1">
    <source>
        <dbReference type="SAM" id="MobiDB-lite"/>
    </source>
</evidence>
<keyword evidence="3" id="KW-1185">Reference proteome</keyword>
<protein>
    <submittedName>
        <fullName evidence="2">Uncharacterized protein</fullName>
    </submittedName>
</protein>
<evidence type="ECO:0000313" key="3">
    <source>
        <dbReference type="Proteomes" id="UP000054498"/>
    </source>
</evidence>
<dbReference type="EMBL" id="KK100247">
    <property type="protein sequence ID" value="KIZ07595.1"/>
    <property type="molecule type" value="Genomic_DNA"/>
</dbReference>
<dbReference type="OrthoDB" id="10504494at2759"/>